<dbReference type="AlphaFoldDB" id="A0A4Q1D8E5"/>
<dbReference type="InterPro" id="IPR013325">
    <property type="entry name" value="RNA_pol_sigma_r2"/>
</dbReference>
<dbReference type="Gene3D" id="1.10.10.10">
    <property type="entry name" value="Winged helix-like DNA-binding domain superfamily/Winged helix DNA-binding domain"/>
    <property type="match status" value="1"/>
</dbReference>
<dbReference type="EMBL" id="SDHZ01000001">
    <property type="protein sequence ID" value="RXK85604.1"/>
    <property type="molecule type" value="Genomic_DNA"/>
</dbReference>
<dbReference type="Pfam" id="PF08281">
    <property type="entry name" value="Sigma70_r4_2"/>
    <property type="match status" value="1"/>
</dbReference>
<dbReference type="Gene3D" id="1.10.1740.10">
    <property type="match status" value="1"/>
</dbReference>
<comment type="caution">
    <text evidence="7">The sequence shown here is derived from an EMBL/GenBank/DDBJ whole genome shotgun (WGS) entry which is preliminary data.</text>
</comment>
<evidence type="ECO:0000313" key="8">
    <source>
        <dbReference type="Proteomes" id="UP000290545"/>
    </source>
</evidence>
<keyword evidence="8" id="KW-1185">Reference proteome</keyword>
<dbReference type="InterPro" id="IPR013324">
    <property type="entry name" value="RNA_pol_sigma_r3/r4-like"/>
</dbReference>
<evidence type="ECO:0000256" key="4">
    <source>
        <dbReference type="ARBA" id="ARBA00023163"/>
    </source>
</evidence>
<dbReference type="GO" id="GO:0016987">
    <property type="term" value="F:sigma factor activity"/>
    <property type="evidence" value="ECO:0007669"/>
    <property type="project" value="UniProtKB-KW"/>
</dbReference>
<dbReference type="InterPro" id="IPR013249">
    <property type="entry name" value="RNA_pol_sigma70_r4_t2"/>
</dbReference>
<dbReference type="InterPro" id="IPR039425">
    <property type="entry name" value="RNA_pol_sigma-70-like"/>
</dbReference>
<gene>
    <name evidence="7" type="ORF">ESB13_01970</name>
</gene>
<evidence type="ECO:0000256" key="1">
    <source>
        <dbReference type="ARBA" id="ARBA00010641"/>
    </source>
</evidence>
<dbReference type="GO" id="GO:0006352">
    <property type="term" value="P:DNA-templated transcription initiation"/>
    <property type="evidence" value="ECO:0007669"/>
    <property type="project" value="InterPro"/>
</dbReference>
<comment type="similarity">
    <text evidence="1">Belongs to the sigma-70 factor family. ECF subfamily.</text>
</comment>
<keyword evidence="3" id="KW-0731">Sigma factor</keyword>
<name>A0A4Q1D8E5_9BACT</name>
<dbReference type="GO" id="GO:0003677">
    <property type="term" value="F:DNA binding"/>
    <property type="evidence" value="ECO:0007669"/>
    <property type="project" value="InterPro"/>
</dbReference>
<evidence type="ECO:0000256" key="2">
    <source>
        <dbReference type="ARBA" id="ARBA00023015"/>
    </source>
</evidence>
<proteinExistence type="inferred from homology"/>
<sequence length="177" mass="20880">MHVISETELLERFKKGDVQAFEAVFKSCYPLLKTEAYLLLDDDEEAEDQVQQLFIDIWNKSLYKNIDVSIRAYLYRSIRHKCLNFLEKKRRHERMVLEYAQTTEEVEPEKRQDELPAHMHQALLELPPQRLAAFNLVYLEEKSYKAAAIEMGISVNSLKTHLKMGLKFLRSSLQRTC</sequence>
<dbReference type="RefSeq" id="WP_129001357.1">
    <property type="nucleotide sequence ID" value="NZ_SDHZ01000001.1"/>
</dbReference>
<keyword evidence="4" id="KW-0804">Transcription</keyword>
<dbReference type="SUPFAM" id="SSF88946">
    <property type="entry name" value="Sigma2 domain of RNA polymerase sigma factors"/>
    <property type="match status" value="1"/>
</dbReference>
<reference evidence="7 8" key="1">
    <citation type="submission" date="2019-01" db="EMBL/GenBank/DDBJ databases">
        <title>Filimonas sp. strain TTM-71.</title>
        <authorList>
            <person name="Chen W.-M."/>
        </authorList>
    </citation>
    <scope>NUCLEOTIDE SEQUENCE [LARGE SCALE GENOMIC DNA]</scope>
    <source>
        <strain evidence="7 8">TTM-71</strain>
    </source>
</reference>
<dbReference type="SUPFAM" id="SSF88659">
    <property type="entry name" value="Sigma3 and sigma4 domains of RNA polymerase sigma factors"/>
    <property type="match status" value="1"/>
</dbReference>
<protein>
    <submittedName>
        <fullName evidence="7">Sigma-70 family RNA polymerase sigma factor</fullName>
    </submittedName>
</protein>
<feature type="domain" description="RNA polymerase sigma factor 70 region 4 type 2" evidence="6">
    <location>
        <begin position="120"/>
        <end position="169"/>
    </location>
</feature>
<evidence type="ECO:0000313" key="7">
    <source>
        <dbReference type="EMBL" id="RXK85604.1"/>
    </source>
</evidence>
<dbReference type="NCBIfam" id="TIGR02937">
    <property type="entry name" value="sigma70-ECF"/>
    <property type="match status" value="1"/>
</dbReference>
<dbReference type="Pfam" id="PF04542">
    <property type="entry name" value="Sigma70_r2"/>
    <property type="match status" value="1"/>
</dbReference>
<evidence type="ECO:0000259" key="5">
    <source>
        <dbReference type="Pfam" id="PF04542"/>
    </source>
</evidence>
<evidence type="ECO:0000259" key="6">
    <source>
        <dbReference type="Pfam" id="PF08281"/>
    </source>
</evidence>
<keyword evidence="2" id="KW-0805">Transcription regulation</keyword>
<dbReference type="OrthoDB" id="653814at2"/>
<accession>A0A4Q1D8E5</accession>
<dbReference type="InterPro" id="IPR014284">
    <property type="entry name" value="RNA_pol_sigma-70_dom"/>
</dbReference>
<dbReference type="InterPro" id="IPR036388">
    <property type="entry name" value="WH-like_DNA-bd_sf"/>
</dbReference>
<dbReference type="PANTHER" id="PTHR43133:SF46">
    <property type="entry name" value="RNA POLYMERASE SIGMA-70 FACTOR ECF SUBFAMILY"/>
    <property type="match status" value="1"/>
</dbReference>
<dbReference type="Proteomes" id="UP000290545">
    <property type="component" value="Unassembled WGS sequence"/>
</dbReference>
<organism evidence="7 8">
    <name type="scientific">Filimonas effusa</name>
    <dbReference type="NCBI Taxonomy" id="2508721"/>
    <lineage>
        <taxon>Bacteria</taxon>
        <taxon>Pseudomonadati</taxon>
        <taxon>Bacteroidota</taxon>
        <taxon>Chitinophagia</taxon>
        <taxon>Chitinophagales</taxon>
        <taxon>Chitinophagaceae</taxon>
        <taxon>Filimonas</taxon>
    </lineage>
</organism>
<dbReference type="PANTHER" id="PTHR43133">
    <property type="entry name" value="RNA POLYMERASE ECF-TYPE SIGMA FACTO"/>
    <property type="match status" value="1"/>
</dbReference>
<feature type="domain" description="RNA polymerase sigma-70 region 2" evidence="5">
    <location>
        <begin position="25"/>
        <end position="91"/>
    </location>
</feature>
<evidence type="ECO:0000256" key="3">
    <source>
        <dbReference type="ARBA" id="ARBA00023082"/>
    </source>
</evidence>
<dbReference type="InterPro" id="IPR007627">
    <property type="entry name" value="RNA_pol_sigma70_r2"/>
</dbReference>